<feature type="transmembrane region" description="Helical" evidence="2">
    <location>
        <begin position="37"/>
        <end position="57"/>
    </location>
</feature>
<comment type="caution">
    <text evidence="3">The sequence shown here is derived from an EMBL/GenBank/DDBJ whole genome shotgun (WGS) entry which is preliminary data.</text>
</comment>
<dbReference type="EMBL" id="JBJVNI010000018">
    <property type="protein sequence ID" value="MFM9613209.1"/>
    <property type="molecule type" value="Genomic_DNA"/>
</dbReference>
<name>A0ABW9HYM9_9ACTN</name>
<evidence type="ECO:0000256" key="2">
    <source>
        <dbReference type="SAM" id="Phobius"/>
    </source>
</evidence>
<dbReference type="Proteomes" id="UP001631957">
    <property type="component" value="Unassembled WGS sequence"/>
</dbReference>
<protein>
    <recommendedName>
        <fullName evidence="5">Integral membrane protein</fullName>
    </recommendedName>
</protein>
<dbReference type="RefSeq" id="WP_409124036.1">
    <property type="nucleotide sequence ID" value="NZ_JBJVNI010000018.1"/>
</dbReference>
<feature type="region of interest" description="Disordered" evidence="1">
    <location>
        <begin position="66"/>
        <end position="96"/>
    </location>
</feature>
<keyword evidence="2" id="KW-0812">Transmembrane</keyword>
<accession>A0ABW9HYM9</accession>
<keyword evidence="4" id="KW-1185">Reference proteome</keyword>
<proteinExistence type="predicted"/>
<organism evidence="3 4">
    <name type="scientific">Streptomyces niveiscabiei</name>
    <dbReference type="NCBI Taxonomy" id="164115"/>
    <lineage>
        <taxon>Bacteria</taxon>
        <taxon>Bacillati</taxon>
        <taxon>Actinomycetota</taxon>
        <taxon>Actinomycetes</taxon>
        <taxon>Kitasatosporales</taxon>
        <taxon>Streptomycetaceae</taxon>
        <taxon>Streptomyces</taxon>
    </lineage>
</organism>
<reference evidence="3 4" key="1">
    <citation type="submission" date="2024-12" db="EMBL/GenBank/DDBJ databases">
        <title>Forecasting of Potato common scab and diversities of Pathogenic streptomyces spp. in china.</title>
        <authorList>
            <person name="Handique U."/>
            <person name="Wu J."/>
        </authorList>
    </citation>
    <scope>NUCLEOTIDE SEQUENCE [LARGE SCALE GENOMIC DNA]</scope>
    <source>
        <strain evidence="3 4">ZRIMU1530</strain>
    </source>
</reference>
<gene>
    <name evidence="3" type="ORF">ACKI18_31525</name>
</gene>
<sequence length="96" mass="10143">MPRLLKAVTTAAALATAALLLLTLAARVPPGAPLGSVLRAALGVLLANLALGWALYVKRLFAPTRNTSRTPAQRTQSRRSSPRPRSIPGAEIHQVE</sequence>
<evidence type="ECO:0008006" key="5">
    <source>
        <dbReference type="Google" id="ProtNLM"/>
    </source>
</evidence>
<keyword evidence="2" id="KW-1133">Transmembrane helix</keyword>
<evidence type="ECO:0000256" key="1">
    <source>
        <dbReference type="SAM" id="MobiDB-lite"/>
    </source>
</evidence>
<evidence type="ECO:0000313" key="3">
    <source>
        <dbReference type="EMBL" id="MFM9613209.1"/>
    </source>
</evidence>
<evidence type="ECO:0000313" key="4">
    <source>
        <dbReference type="Proteomes" id="UP001631957"/>
    </source>
</evidence>
<keyword evidence="2" id="KW-0472">Membrane</keyword>